<proteinExistence type="inferred from homology"/>
<dbReference type="PANTHER" id="PTHR38776:SF1">
    <property type="entry name" value="MLTA-INTERACTING PROTEIN-RELATED"/>
    <property type="match status" value="1"/>
</dbReference>
<comment type="similarity">
    <text evidence="2">Belongs to the MipA/OmpV family.</text>
</comment>
<comment type="subcellular location">
    <subcellularLocation>
        <location evidence="1">Cell outer membrane</location>
    </subcellularLocation>
</comment>
<sequence length="264" mass="28381">MTGFVVSLALPAFAAGPEQTEAQTDVLAPAPAKPQLMFTLRGGVASTPEYFGSDENVIGPDLGFSFNYLSLRNGRTFGNLDPWADSMGLTFGGSFRFIQERTADDFDELAGLEDVDAAVELGASVRYGTEYFAAFGEVRRGFGGHEGWVGEVGADAILRPTDRLRLNMGPRVFFGDDAYSDTYFGVTADEASASLPAYDPDGGMVSAGIEFGARYQINDVWGLEGAVTWEKFTDDAADSPIVKQGSDEQWGVRFGVTRVFSIGH</sequence>
<keyword evidence="5" id="KW-0998">Cell outer membrane</keyword>
<protein>
    <submittedName>
        <fullName evidence="6">MltA-interacting MipA</fullName>
    </submittedName>
</protein>
<dbReference type="PANTHER" id="PTHR38776">
    <property type="entry name" value="MLTA-INTERACTING PROTEIN-RELATED"/>
    <property type="match status" value="1"/>
</dbReference>
<evidence type="ECO:0000313" key="6">
    <source>
        <dbReference type="EMBL" id="OSQ53540.1"/>
    </source>
</evidence>
<dbReference type="GO" id="GO:0009279">
    <property type="term" value="C:cell outer membrane"/>
    <property type="evidence" value="ECO:0007669"/>
    <property type="project" value="UniProtKB-SubCell"/>
</dbReference>
<organism evidence="6 7">
    <name type="scientific">Marivita geojedonensis</name>
    <dbReference type="NCBI Taxonomy" id="1123756"/>
    <lineage>
        <taxon>Bacteria</taxon>
        <taxon>Pseudomonadati</taxon>
        <taxon>Pseudomonadota</taxon>
        <taxon>Alphaproteobacteria</taxon>
        <taxon>Rhodobacterales</taxon>
        <taxon>Roseobacteraceae</taxon>
        <taxon>Marivita</taxon>
    </lineage>
</organism>
<name>A0A1X4NRI4_9RHOB</name>
<dbReference type="STRING" id="1123756.MGEO_00765"/>
<dbReference type="AlphaFoldDB" id="A0A1X4NRI4"/>
<evidence type="ECO:0000256" key="4">
    <source>
        <dbReference type="ARBA" id="ARBA00023136"/>
    </source>
</evidence>
<reference evidence="6 7" key="1">
    <citation type="submission" date="2014-03" db="EMBL/GenBank/DDBJ databases">
        <title>The draft genome sequence of Marivita geojedonensis KCTC 23882.</title>
        <authorList>
            <person name="Lai Q."/>
            <person name="Shao Z."/>
        </authorList>
    </citation>
    <scope>NUCLEOTIDE SEQUENCE [LARGE SCALE GENOMIC DNA]</scope>
    <source>
        <strain evidence="6 7">DPG-138</strain>
    </source>
</reference>
<keyword evidence="7" id="KW-1185">Reference proteome</keyword>
<dbReference type="EMBL" id="JFKC01000001">
    <property type="protein sequence ID" value="OSQ53540.1"/>
    <property type="molecule type" value="Genomic_DNA"/>
</dbReference>
<evidence type="ECO:0000256" key="3">
    <source>
        <dbReference type="ARBA" id="ARBA00022729"/>
    </source>
</evidence>
<gene>
    <name evidence="6" type="ORF">MGEO_00765</name>
</gene>
<dbReference type="Pfam" id="PF06629">
    <property type="entry name" value="MipA"/>
    <property type="match status" value="1"/>
</dbReference>
<accession>A0A1X4NRI4</accession>
<dbReference type="InterPro" id="IPR010583">
    <property type="entry name" value="MipA"/>
</dbReference>
<dbReference type="Proteomes" id="UP000193926">
    <property type="component" value="Unassembled WGS sequence"/>
</dbReference>
<keyword evidence="4" id="KW-0472">Membrane</keyword>
<evidence type="ECO:0000256" key="5">
    <source>
        <dbReference type="ARBA" id="ARBA00023237"/>
    </source>
</evidence>
<comment type="caution">
    <text evidence="6">The sequence shown here is derived from an EMBL/GenBank/DDBJ whole genome shotgun (WGS) entry which is preliminary data.</text>
</comment>
<evidence type="ECO:0000256" key="1">
    <source>
        <dbReference type="ARBA" id="ARBA00004442"/>
    </source>
</evidence>
<evidence type="ECO:0000313" key="7">
    <source>
        <dbReference type="Proteomes" id="UP000193926"/>
    </source>
</evidence>
<keyword evidence="3" id="KW-0732">Signal</keyword>
<evidence type="ECO:0000256" key="2">
    <source>
        <dbReference type="ARBA" id="ARBA00005722"/>
    </source>
</evidence>